<reference evidence="4 5" key="1">
    <citation type="submission" date="2016-01" db="EMBL/GenBank/DDBJ databases">
        <authorList>
            <person name="Oliw E.H."/>
        </authorList>
    </citation>
    <scope>NUCLEOTIDE SEQUENCE [LARGE SCALE GENOMIC DNA]</scope>
    <source>
        <strain evidence="4 5">CMW7756B</strain>
    </source>
</reference>
<dbReference type="Gene3D" id="2.60.40.3500">
    <property type="match status" value="1"/>
</dbReference>
<feature type="domain" description="AMIN" evidence="3">
    <location>
        <begin position="92"/>
        <end position="150"/>
    </location>
</feature>
<dbReference type="InterPro" id="IPR018711">
    <property type="entry name" value="NAGPA"/>
</dbReference>
<accession>A0A133S2L1</accession>
<dbReference type="AlphaFoldDB" id="A0A133S2L1"/>
<feature type="chain" id="PRO_5007459166" description="Phosphodiester glycosidase domain-containing protein" evidence="1">
    <location>
        <begin position="25"/>
        <end position="447"/>
    </location>
</feature>
<dbReference type="PROSITE" id="PS51257">
    <property type="entry name" value="PROKAR_LIPOPROTEIN"/>
    <property type="match status" value="1"/>
</dbReference>
<evidence type="ECO:0000259" key="2">
    <source>
        <dbReference type="Pfam" id="PF09992"/>
    </source>
</evidence>
<evidence type="ECO:0008006" key="6">
    <source>
        <dbReference type="Google" id="ProtNLM"/>
    </source>
</evidence>
<organism evidence="4">
    <name type="scientific">Veillonella atypica</name>
    <dbReference type="NCBI Taxonomy" id="39777"/>
    <lineage>
        <taxon>Bacteria</taxon>
        <taxon>Bacillati</taxon>
        <taxon>Bacillota</taxon>
        <taxon>Negativicutes</taxon>
        <taxon>Veillonellales</taxon>
        <taxon>Veillonellaceae</taxon>
        <taxon>Veillonella</taxon>
    </lineage>
</organism>
<dbReference type="Pfam" id="PF09992">
    <property type="entry name" value="NAGPA"/>
    <property type="match status" value="1"/>
</dbReference>
<name>A0A133S2L1_9FIRM</name>
<proteinExistence type="predicted"/>
<dbReference type="Proteomes" id="UP000070226">
    <property type="component" value="Unassembled WGS sequence"/>
</dbReference>
<gene>
    <name evidence="4" type="ORF">HMPREF3233_01531</name>
</gene>
<feature type="domain" description="Phosphodiester glycosidase" evidence="2">
    <location>
        <begin position="278"/>
        <end position="413"/>
    </location>
</feature>
<evidence type="ECO:0000313" key="4">
    <source>
        <dbReference type="EMBL" id="KXA62668.1"/>
    </source>
</evidence>
<dbReference type="EMBL" id="LRQT01000086">
    <property type="protein sequence ID" value="KXA62668.1"/>
    <property type="molecule type" value="Genomic_DNA"/>
</dbReference>
<evidence type="ECO:0000259" key="3">
    <source>
        <dbReference type="Pfam" id="PF11741"/>
    </source>
</evidence>
<dbReference type="PATRIC" id="fig|39777.7.peg.1496"/>
<dbReference type="Pfam" id="PF11741">
    <property type="entry name" value="AMIN"/>
    <property type="match status" value="1"/>
</dbReference>
<feature type="signal peptide" evidence="1">
    <location>
        <begin position="1"/>
        <end position="24"/>
    </location>
</feature>
<sequence length="447" mass="47536">MMIRLKTAAIMASIMVTITVTACAGDLTAVRVSDYDGASRIVFDMTELPLSWTKSYNANQNTVTLNLANTTNKISNAADRTTHKIGVLKGMSFQPTNDGLQVRLSANQSINYHAFTLSNPNRVVVDLFSDYSQKTTKSVGASIQTANIKTAVNEGLIRAYAMTVNNDAPMVVASVPGGKPLSSISQQHIAAVGLSVPGKSFDKPYSVSASGEVDLNRIQSVGVLRYTPSRGYFIEEKKPLLQAKTPKSTLVITTVNGPRRNNALTLYTSSFGESTNTNEFGYEVTVSNGKVLKVGNGNSALGNNQFVLSAHGEAIASLKSLKVGTPVVLQPRQELAKVETAGGAMVEGGTLVLHNGSYVGPKDSTNRSRSFIGTTKDEKLVVATVDKHNASSVGVTLEEGANLLTSLGAINGFELSNQGSVDVEVDGHYTHKGNETPSTYEKILIIK</sequence>
<evidence type="ECO:0000313" key="5">
    <source>
        <dbReference type="Proteomes" id="UP000070226"/>
    </source>
</evidence>
<evidence type="ECO:0000256" key="1">
    <source>
        <dbReference type="SAM" id="SignalP"/>
    </source>
</evidence>
<protein>
    <recommendedName>
        <fullName evidence="6">Phosphodiester glycosidase domain-containing protein</fullName>
    </recommendedName>
</protein>
<dbReference type="InterPro" id="IPR021731">
    <property type="entry name" value="AMIN_dom"/>
</dbReference>
<comment type="caution">
    <text evidence="4">The sequence shown here is derived from an EMBL/GenBank/DDBJ whole genome shotgun (WGS) entry which is preliminary data.</text>
</comment>
<keyword evidence="1" id="KW-0732">Signal</keyword>
<dbReference type="STRING" id="39777.B7L28_02690"/>